<gene>
    <name evidence="2" type="ORF">Sste5346_003321</name>
</gene>
<evidence type="ECO:0000256" key="1">
    <source>
        <dbReference type="SAM" id="MobiDB-lite"/>
    </source>
</evidence>
<evidence type="ECO:0000313" key="3">
    <source>
        <dbReference type="Proteomes" id="UP001583186"/>
    </source>
</evidence>
<feature type="compositionally biased region" description="Polar residues" evidence="1">
    <location>
        <begin position="50"/>
        <end position="60"/>
    </location>
</feature>
<proteinExistence type="predicted"/>
<reference evidence="2 3" key="1">
    <citation type="journal article" date="2024" name="IMA Fungus">
        <title>IMA Genome - F19 : A genome assembly and annotation guide to empower mycologists, including annotated draft genome sequences of Ceratocystis pirilliformis, Diaporthe australafricana, Fusarium ophioides, Paecilomyces lecythidis, and Sporothrix stenoceras.</title>
        <authorList>
            <person name="Aylward J."/>
            <person name="Wilson A.M."/>
            <person name="Visagie C.M."/>
            <person name="Spraker J."/>
            <person name="Barnes I."/>
            <person name="Buitendag C."/>
            <person name="Ceriani C."/>
            <person name="Del Mar Angel L."/>
            <person name="du Plessis D."/>
            <person name="Fuchs T."/>
            <person name="Gasser K."/>
            <person name="Kramer D."/>
            <person name="Li W."/>
            <person name="Munsamy K."/>
            <person name="Piso A."/>
            <person name="Price J.L."/>
            <person name="Sonnekus B."/>
            <person name="Thomas C."/>
            <person name="van der Nest A."/>
            <person name="van Dijk A."/>
            <person name="van Heerden A."/>
            <person name="van Vuuren N."/>
            <person name="Yilmaz N."/>
            <person name="Duong T.A."/>
            <person name="van der Merwe N.A."/>
            <person name="Wingfield M.J."/>
            <person name="Wingfield B.D."/>
        </authorList>
    </citation>
    <scope>NUCLEOTIDE SEQUENCE [LARGE SCALE GENOMIC DNA]</scope>
    <source>
        <strain evidence="2 3">CMW 5346</strain>
    </source>
</reference>
<feature type="region of interest" description="Disordered" evidence="1">
    <location>
        <begin position="1"/>
        <end position="24"/>
    </location>
</feature>
<evidence type="ECO:0008006" key="4">
    <source>
        <dbReference type="Google" id="ProtNLM"/>
    </source>
</evidence>
<keyword evidence="3" id="KW-1185">Reference proteome</keyword>
<dbReference type="EMBL" id="JAWCUI010000014">
    <property type="protein sequence ID" value="KAL1898910.1"/>
    <property type="molecule type" value="Genomic_DNA"/>
</dbReference>
<name>A0ABR3ZEV7_9PEZI</name>
<feature type="region of interest" description="Disordered" evidence="1">
    <location>
        <begin position="47"/>
        <end position="81"/>
    </location>
</feature>
<comment type="caution">
    <text evidence="2">The sequence shown here is derived from an EMBL/GenBank/DDBJ whole genome shotgun (WGS) entry which is preliminary data.</text>
</comment>
<sequence length="111" mass="11510">MADSKTQPWKAAWPVDENNKTSSSSIEYGVSKGDVAVVDGTAANVKPTARVTSDSASSKAQPWKASWPGADTPSSASGNEYGVAKGDTVVVDGTAANVKPSTRKTVRVVRQ</sequence>
<protein>
    <recommendedName>
        <fullName evidence="4">Hypervirulence associated protein TUDOR domain-containing protein</fullName>
    </recommendedName>
</protein>
<dbReference type="Proteomes" id="UP001583186">
    <property type="component" value="Unassembled WGS sequence"/>
</dbReference>
<evidence type="ECO:0000313" key="2">
    <source>
        <dbReference type="EMBL" id="KAL1898910.1"/>
    </source>
</evidence>
<accession>A0ABR3ZEV7</accession>
<organism evidence="2 3">
    <name type="scientific">Sporothrix stenoceras</name>
    <dbReference type="NCBI Taxonomy" id="5173"/>
    <lineage>
        <taxon>Eukaryota</taxon>
        <taxon>Fungi</taxon>
        <taxon>Dikarya</taxon>
        <taxon>Ascomycota</taxon>
        <taxon>Pezizomycotina</taxon>
        <taxon>Sordariomycetes</taxon>
        <taxon>Sordariomycetidae</taxon>
        <taxon>Ophiostomatales</taxon>
        <taxon>Ophiostomataceae</taxon>
        <taxon>Sporothrix</taxon>
    </lineage>
</organism>